<dbReference type="EMBL" id="BKAL01000003">
    <property type="protein sequence ID" value="GEP68637.1"/>
    <property type="molecule type" value="Genomic_DNA"/>
</dbReference>
<feature type="region of interest" description="Disordered" evidence="2">
    <location>
        <begin position="1"/>
        <end position="21"/>
    </location>
</feature>
<dbReference type="InterPro" id="IPR013538">
    <property type="entry name" value="ASHA1/2-like_C"/>
</dbReference>
<reference evidence="4 5" key="1">
    <citation type="submission" date="2019-07" db="EMBL/GenBank/DDBJ databases">
        <title>Whole genome shotgun sequence of Cellulomonas soli NBRC 109434.</title>
        <authorList>
            <person name="Hosoyama A."/>
            <person name="Uohara A."/>
            <person name="Ohji S."/>
            <person name="Ichikawa N."/>
        </authorList>
    </citation>
    <scope>NUCLEOTIDE SEQUENCE [LARGE SCALE GENOMIC DNA]</scope>
    <source>
        <strain evidence="4 5">NBRC 109434</strain>
    </source>
</reference>
<feature type="compositionally biased region" description="Polar residues" evidence="2">
    <location>
        <begin position="1"/>
        <end position="11"/>
    </location>
</feature>
<evidence type="ECO:0000256" key="1">
    <source>
        <dbReference type="ARBA" id="ARBA00006817"/>
    </source>
</evidence>
<dbReference type="Proteomes" id="UP000321798">
    <property type="component" value="Unassembled WGS sequence"/>
</dbReference>
<comment type="caution">
    <text evidence="4">The sequence shown here is derived from an EMBL/GenBank/DDBJ whole genome shotgun (WGS) entry which is preliminary data.</text>
</comment>
<evidence type="ECO:0000313" key="4">
    <source>
        <dbReference type="EMBL" id="GEP68637.1"/>
    </source>
</evidence>
<dbReference type="CDD" id="cd08899">
    <property type="entry name" value="SRPBCC_CalC_Aha1-like_6"/>
    <property type="match status" value="1"/>
</dbReference>
<comment type="similarity">
    <text evidence="1">Belongs to the AHA1 family.</text>
</comment>
<sequence>MTMDGTSTNDPATRGIAPDGRTAGTVLGALRLDGSASVTFRRGYPTDPADLWDAVTKPGRLARWLGPVYGDLVPGGRFELRMGADDSASDQNATGVVQSCDPPRSFAVEWCFPGERPSEVEVRVEPAPASDVGERAVLVLVHTRLETAQAVGYGAGWHTSLDQLADHLAGIAIRDWDARFTELIPAYRAAAAPD</sequence>
<gene>
    <name evidence="4" type="ORF">CSO01_13520</name>
</gene>
<proteinExistence type="inferred from homology"/>
<evidence type="ECO:0000259" key="3">
    <source>
        <dbReference type="Pfam" id="PF08327"/>
    </source>
</evidence>
<accession>A0A512PBQ1</accession>
<keyword evidence="5" id="KW-1185">Reference proteome</keyword>
<dbReference type="AlphaFoldDB" id="A0A512PBQ1"/>
<dbReference type="InterPro" id="IPR023393">
    <property type="entry name" value="START-like_dom_sf"/>
</dbReference>
<protein>
    <recommendedName>
        <fullName evidence="3">Activator of Hsp90 ATPase homologue 1/2-like C-terminal domain-containing protein</fullName>
    </recommendedName>
</protein>
<feature type="domain" description="Activator of Hsp90 ATPase homologue 1/2-like C-terminal" evidence="3">
    <location>
        <begin position="46"/>
        <end position="168"/>
    </location>
</feature>
<dbReference type="SUPFAM" id="SSF55961">
    <property type="entry name" value="Bet v1-like"/>
    <property type="match status" value="1"/>
</dbReference>
<organism evidence="4 5">
    <name type="scientific">Cellulomonas soli</name>
    <dbReference type="NCBI Taxonomy" id="931535"/>
    <lineage>
        <taxon>Bacteria</taxon>
        <taxon>Bacillati</taxon>
        <taxon>Actinomycetota</taxon>
        <taxon>Actinomycetes</taxon>
        <taxon>Micrococcales</taxon>
        <taxon>Cellulomonadaceae</taxon>
        <taxon>Cellulomonas</taxon>
    </lineage>
</organism>
<evidence type="ECO:0000256" key="2">
    <source>
        <dbReference type="SAM" id="MobiDB-lite"/>
    </source>
</evidence>
<name>A0A512PBQ1_9CELL</name>
<dbReference type="Gene3D" id="3.30.530.20">
    <property type="match status" value="1"/>
</dbReference>
<evidence type="ECO:0000313" key="5">
    <source>
        <dbReference type="Proteomes" id="UP000321798"/>
    </source>
</evidence>
<dbReference type="Pfam" id="PF08327">
    <property type="entry name" value="AHSA1"/>
    <property type="match status" value="1"/>
</dbReference>